<gene>
    <name evidence="1" type="ORF">C6Y40_03670</name>
</gene>
<reference evidence="2" key="1">
    <citation type="journal article" date="2020" name="Int. J. Syst. Evol. Microbiol.">
        <title>Alteromonas alba sp. nov., a marine bacterium isolated from the seawater of the West Pacific Ocean.</title>
        <authorList>
            <person name="Sun C."/>
            <person name="Wu Y.-H."/>
            <person name="Xamxidin M."/>
            <person name="Cheng H."/>
            <person name="Xu X.-W."/>
        </authorList>
    </citation>
    <scope>NUCLEOTIDE SEQUENCE [LARGE SCALE GENOMIC DNA]</scope>
    <source>
        <strain evidence="2">190</strain>
    </source>
</reference>
<evidence type="ECO:0000313" key="2">
    <source>
        <dbReference type="Proteomes" id="UP000238949"/>
    </source>
</evidence>
<dbReference type="AlphaFoldDB" id="A0A2S9VEL8"/>
<protein>
    <submittedName>
        <fullName evidence="1">Peptidase</fullName>
    </submittedName>
</protein>
<organism evidence="1 2">
    <name type="scientific">Alteromonas alba</name>
    <dbReference type="NCBI Taxonomy" id="2079529"/>
    <lineage>
        <taxon>Bacteria</taxon>
        <taxon>Pseudomonadati</taxon>
        <taxon>Pseudomonadota</taxon>
        <taxon>Gammaproteobacteria</taxon>
        <taxon>Alteromonadales</taxon>
        <taxon>Alteromonadaceae</taxon>
        <taxon>Alteromonas/Salinimonas group</taxon>
        <taxon>Alteromonas</taxon>
    </lineage>
</organism>
<name>A0A2S9VEL8_9ALTE</name>
<evidence type="ECO:0000313" key="1">
    <source>
        <dbReference type="EMBL" id="PRO74903.1"/>
    </source>
</evidence>
<sequence length="147" mass="17053">MYSFSSNSYEELMTCHRDWMVICLELINFIDFSIFEGHRGEYAQNKAVADGKSELRWPLSKHNQYPSMAIDMGPYFAELKNTDWNDLSAFAAFAGAVLVTAKRLYIAGDITHQVIWGGDWDSDGRTLDHKFRDYPHFELTEENVWNL</sequence>
<accession>A0A2S9VEL8</accession>
<dbReference type="Proteomes" id="UP000238949">
    <property type="component" value="Unassembled WGS sequence"/>
</dbReference>
<dbReference type="Gene3D" id="3.30.1380.10">
    <property type="match status" value="1"/>
</dbReference>
<dbReference type="SUPFAM" id="SSF55166">
    <property type="entry name" value="Hedgehog/DD-peptidase"/>
    <property type="match status" value="1"/>
</dbReference>
<keyword evidence="2" id="KW-1185">Reference proteome</keyword>
<dbReference type="EMBL" id="PVNP01000030">
    <property type="protein sequence ID" value="PRO74903.1"/>
    <property type="molecule type" value="Genomic_DNA"/>
</dbReference>
<dbReference type="InterPro" id="IPR009045">
    <property type="entry name" value="Zn_M74/Hedgehog-like"/>
</dbReference>
<comment type="caution">
    <text evidence="1">The sequence shown here is derived from an EMBL/GenBank/DDBJ whole genome shotgun (WGS) entry which is preliminary data.</text>
</comment>
<proteinExistence type="predicted"/>